<dbReference type="GO" id="GO:0032259">
    <property type="term" value="P:methylation"/>
    <property type="evidence" value="ECO:0007669"/>
    <property type="project" value="UniProtKB-KW"/>
</dbReference>
<comment type="caution">
    <text evidence="9">The sequence shown here is derived from an EMBL/GenBank/DDBJ whole genome shotgun (WGS) entry which is preliminary data.</text>
</comment>
<dbReference type="GO" id="GO:0005737">
    <property type="term" value="C:cytoplasm"/>
    <property type="evidence" value="ECO:0007669"/>
    <property type="project" value="UniProtKB-SubCell"/>
</dbReference>
<dbReference type="Gene3D" id="3.30.750.80">
    <property type="entry name" value="RNA methyltransferase domain (HRMD) like"/>
    <property type="match status" value="1"/>
</dbReference>
<evidence type="ECO:0000256" key="4">
    <source>
        <dbReference type="ARBA" id="ARBA00022679"/>
    </source>
</evidence>
<proteinExistence type="inferred from homology"/>
<keyword evidence="5" id="KW-0949">S-adenosyl-L-methionine</keyword>
<accession>A0A327NSP8</accession>
<dbReference type="InterPro" id="IPR029063">
    <property type="entry name" value="SAM-dependent_MTases_sf"/>
</dbReference>
<dbReference type="AlphaFoldDB" id="A0A327NSP8"/>
<keyword evidence="4 9" id="KW-0808">Transferase</keyword>
<keyword evidence="2" id="KW-0963">Cytoplasm</keyword>
<evidence type="ECO:0000256" key="6">
    <source>
        <dbReference type="ARBA" id="ARBA00038091"/>
    </source>
</evidence>
<dbReference type="OrthoDB" id="9805492at2"/>
<evidence type="ECO:0000259" key="8">
    <source>
        <dbReference type="Pfam" id="PF17785"/>
    </source>
</evidence>
<evidence type="ECO:0000256" key="2">
    <source>
        <dbReference type="ARBA" id="ARBA00022490"/>
    </source>
</evidence>
<evidence type="ECO:0000256" key="5">
    <source>
        <dbReference type="ARBA" id="ARBA00022691"/>
    </source>
</evidence>
<keyword evidence="10" id="KW-1185">Reference proteome</keyword>
<sequence length="401" mass="44471">MTFSKLYLQAGRDEAVRRFHPWVFSRAISRYEGNLNDGDVVEVFDNKNRYLATGHYHDGSIAVRIFSFGATAGGPVVPDLPYWTQKLAHIRSIRQVIVTGETNCYRLVHGEGDGCTGLIIDMYNGVAVVQAHSIGMHRERDIIAEALRAVFGNELTAVYDKSADTLPDEYGATVTNGYLFGRTPVPHPVQENGNTFLVDWITGQKTGFFLDQRDNRALLAQYAQGKDVLNAFCYSGGFSVYALKAGANLVHSVDVSQKAIGLTNQNITANFGEADTRHEAHEAYAEDVMHYLKAHDHKYDVVVLDPPAFAKSLSARHRAVQGYKRLNAEGFRRVAKGGLLFTFSCSQVVDRELFYNTIVAAAIEAGRQVRVLHHLSQPADHPVSLFHPEGGYLKGLVLWVE</sequence>
<feature type="domain" description="RlmI-like PUA" evidence="8">
    <location>
        <begin position="7"/>
        <end position="68"/>
    </location>
</feature>
<evidence type="ECO:0000313" key="9">
    <source>
        <dbReference type="EMBL" id="RAI77755.1"/>
    </source>
</evidence>
<dbReference type="InterPro" id="IPR036974">
    <property type="entry name" value="PUA_sf"/>
</dbReference>
<dbReference type="Proteomes" id="UP000249016">
    <property type="component" value="Unassembled WGS sequence"/>
</dbReference>
<dbReference type="SUPFAM" id="SSF88697">
    <property type="entry name" value="PUA domain-like"/>
    <property type="match status" value="1"/>
</dbReference>
<dbReference type="PANTHER" id="PTHR42873:SF1">
    <property type="entry name" value="S-ADENOSYLMETHIONINE-DEPENDENT METHYLTRANSFERASE DOMAIN-CONTAINING PROTEIN"/>
    <property type="match status" value="1"/>
</dbReference>
<gene>
    <name evidence="9" type="ORF">HMF3257_32975</name>
</gene>
<dbReference type="Gene3D" id="2.30.130.10">
    <property type="entry name" value="PUA domain"/>
    <property type="match status" value="1"/>
</dbReference>
<dbReference type="CDD" id="cd02440">
    <property type="entry name" value="AdoMet_MTases"/>
    <property type="match status" value="1"/>
</dbReference>
<reference evidence="9 10" key="1">
    <citation type="submission" date="2018-06" db="EMBL/GenBank/DDBJ databases">
        <title>Spirosoma sp. HMF3257 Genome sequencing and assembly.</title>
        <authorList>
            <person name="Kang H."/>
            <person name="Cha I."/>
            <person name="Kim H."/>
            <person name="Kang J."/>
            <person name="Joh K."/>
        </authorList>
    </citation>
    <scope>NUCLEOTIDE SEQUENCE [LARGE SCALE GENOMIC DNA]</scope>
    <source>
        <strain evidence="9 10">HMF3257</strain>
    </source>
</reference>
<dbReference type="PROSITE" id="PS50890">
    <property type="entry name" value="PUA"/>
    <property type="match status" value="1"/>
</dbReference>
<comment type="similarity">
    <text evidence="6">Belongs to the methyltransferase superfamily. RlmI family.</text>
</comment>
<protein>
    <submittedName>
        <fullName evidence="9">Class I SAM-dependent rRNA methyltransferase</fullName>
    </submittedName>
</protein>
<dbReference type="CDD" id="cd11572">
    <property type="entry name" value="RlmI_M_like"/>
    <property type="match status" value="1"/>
</dbReference>
<dbReference type="Pfam" id="PF17785">
    <property type="entry name" value="PUA_3"/>
    <property type="match status" value="1"/>
</dbReference>
<organism evidence="9 10">
    <name type="scientific">Spirosoma telluris</name>
    <dbReference type="NCBI Taxonomy" id="2183553"/>
    <lineage>
        <taxon>Bacteria</taxon>
        <taxon>Pseudomonadati</taxon>
        <taxon>Bacteroidota</taxon>
        <taxon>Cytophagia</taxon>
        <taxon>Cytophagales</taxon>
        <taxon>Cytophagaceae</taxon>
        <taxon>Spirosoma</taxon>
    </lineage>
</organism>
<dbReference type="EMBL" id="QLII01000001">
    <property type="protein sequence ID" value="RAI77755.1"/>
    <property type="molecule type" value="Genomic_DNA"/>
</dbReference>
<dbReference type="GO" id="GO:0003723">
    <property type="term" value="F:RNA binding"/>
    <property type="evidence" value="ECO:0007669"/>
    <property type="project" value="InterPro"/>
</dbReference>
<dbReference type="GO" id="GO:0008168">
    <property type="term" value="F:methyltransferase activity"/>
    <property type="evidence" value="ECO:0007669"/>
    <property type="project" value="UniProtKB-KW"/>
</dbReference>
<evidence type="ECO:0000313" key="10">
    <source>
        <dbReference type="Proteomes" id="UP000249016"/>
    </source>
</evidence>
<dbReference type="InterPro" id="IPR015947">
    <property type="entry name" value="PUA-like_sf"/>
</dbReference>
<dbReference type="SUPFAM" id="SSF53335">
    <property type="entry name" value="S-adenosyl-L-methionine-dependent methyltransferases"/>
    <property type="match status" value="1"/>
</dbReference>
<dbReference type="Pfam" id="PF10672">
    <property type="entry name" value="Methyltrans_SAM"/>
    <property type="match status" value="1"/>
</dbReference>
<evidence type="ECO:0000256" key="3">
    <source>
        <dbReference type="ARBA" id="ARBA00022603"/>
    </source>
</evidence>
<dbReference type="Gene3D" id="3.40.50.150">
    <property type="entry name" value="Vaccinia Virus protein VP39"/>
    <property type="match status" value="1"/>
</dbReference>
<dbReference type="CDD" id="cd21153">
    <property type="entry name" value="PUA_RlmI"/>
    <property type="match status" value="1"/>
</dbReference>
<name>A0A327NSP8_9BACT</name>
<evidence type="ECO:0000256" key="1">
    <source>
        <dbReference type="ARBA" id="ARBA00004496"/>
    </source>
</evidence>
<dbReference type="RefSeq" id="WP_111348728.1">
    <property type="nucleotide sequence ID" value="NZ_QLII01000001.1"/>
</dbReference>
<dbReference type="InterPro" id="IPR041532">
    <property type="entry name" value="RlmI-like_PUA"/>
</dbReference>
<comment type="subcellular location">
    <subcellularLocation>
        <location evidence="1">Cytoplasm</location>
    </subcellularLocation>
</comment>
<dbReference type="InterPro" id="IPR019614">
    <property type="entry name" value="SAM-dep_methyl-trfase"/>
</dbReference>
<keyword evidence="3 9" id="KW-0489">Methyltransferase</keyword>
<evidence type="ECO:0000259" key="7">
    <source>
        <dbReference type="Pfam" id="PF10672"/>
    </source>
</evidence>
<dbReference type="PANTHER" id="PTHR42873">
    <property type="entry name" value="RIBOSOMAL RNA LARGE SUBUNIT METHYLTRANSFERASE"/>
    <property type="match status" value="1"/>
</dbReference>
<feature type="domain" description="S-adenosylmethionine-dependent methyltransferase" evidence="7">
    <location>
        <begin position="118"/>
        <end position="342"/>
    </location>
</feature>